<dbReference type="Proteomes" id="UP000293912">
    <property type="component" value="Chromosome"/>
</dbReference>
<proteinExistence type="predicted"/>
<dbReference type="InterPro" id="IPR003660">
    <property type="entry name" value="HAMP_dom"/>
</dbReference>
<feature type="domain" description="Guanylate cyclase" evidence="2">
    <location>
        <begin position="311"/>
        <end position="444"/>
    </location>
</feature>
<keyword evidence="5" id="KW-1185">Reference proteome</keyword>
<dbReference type="Gene3D" id="6.10.340.10">
    <property type="match status" value="1"/>
</dbReference>
<evidence type="ECO:0000313" key="4">
    <source>
        <dbReference type="EMBL" id="QBM27953.1"/>
    </source>
</evidence>
<organism evidence="4 5">
    <name type="scientific">Hydrogenophaga pseudoflava</name>
    <name type="common">Pseudomonas carboxydoflava</name>
    <dbReference type="NCBI Taxonomy" id="47421"/>
    <lineage>
        <taxon>Bacteria</taxon>
        <taxon>Pseudomonadati</taxon>
        <taxon>Pseudomonadota</taxon>
        <taxon>Betaproteobacteria</taxon>
        <taxon>Burkholderiales</taxon>
        <taxon>Comamonadaceae</taxon>
        <taxon>Hydrogenophaga</taxon>
    </lineage>
</organism>
<dbReference type="KEGG" id="hpse:HPF_09660"/>
<gene>
    <name evidence="4" type="primary">cyaB1</name>
    <name evidence="4" type="ORF">HPF_09660</name>
</gene>
<reference evidence="4 5" key="1">
    <citation type="submission" date="2019-03" db="EMBL/GenBank/DDBJ databases">
        <authorList>
            <person name="Sebastian G."/>
            <person name="Baumann P."/>
            <person name="Ruckert C."/>
            <person name="Kalinowski J."/>
            <person name="Nebel B."/>
            <person name="Takors R."/>
            <person name="Blombach B."/>
        </authorList>
    </citation>
    <scope>NUCLEOTIDE SEQUENCE [LARGE SCALE GENOMIC DNA]</scope>
    <source>
        <strain evidence="4 5">DSM 1084</strain>
    </source>
</reference>
<dbReference type="GO" id="GO:0006171">
    <property type="term" value="P:cAMP biosynthetic process"/>
    <property type="evidence" value="ECO:0007669"/>
    <property type="project" value="TreeGrafter"/>
</dbReference>
<dbReference type="InterPro" id="IPR050697">
    <property type="entry name" value="Adenylyl/Guanylyl_Cyclase_3/4"/>
</dbReference>
<dbReference type="InterPro" id="IPR001054">
    <property type="entry name" value="A/G_cyclase"/>
</dbReference>
<dbReference type="PANTHER" id="PTHR43081">
    <property type="entry name" value="ADENYLATE CYCLASE, TERMINAL-DIFFERENTIATION SPECIFIC-RELATED"/>
    <property type="match status" value="1"/>
</dbReference>
<dbReference type="CDD" id="cd07302">
    <property type="entry name" value="CHD"/>
    <property type="match status" value="1"/>
</dbReference>
<dbReference type="InterPro" id="IPR029787">
    <property type="entry name" value="Nucleotide_cyclase"/>
</dbReference>
<dbReference type="PROSITE" id="PS50885">
    <property type="entry name" value="HAMP"/>
    <property type="match status" value="1"/>
</dbReference>
<dbReference type="PROSITE" id="PS50125">
    <property type="entry name" value="GUANYLATE_CYCLASE_2"/>
    <property type="match status" value="1"/>
</dbReference>
<sequence length="564" mass="63291">MSPPPSLPAAPRSLGTFTLRFTLVAAFTGITLLVSLVIGLATATLVGDFMRDEFRLRMSDLVAVAATQINVQAHHRLQTPKDQDSPDYRALRDHLREIRDHGTHIRFIYTTRLRQDGQVVFVVDAEEKPEDFSALGDVYADVSPELRVALSAPRGTAKAFVTQRFYTDDWGTWMSAYAPLYLPDGRLDAVLVLDMSADRILQQERQYQYTLWGACALLALLMMPLAYWMAHRIRRPLSRLEGDMRKVRQFDLESTPPIHSRVIEINRMVEQLESMRSGLRSFQKYVPAELVRRLVARGVDAELGGTQQEMTFFMSDVEGFTTLSERLAPDELVHHLGEYLTAVSGRLLGAGATVDQYIGDAVLAFWNAPEPAADHPQRACDAALAVQEAVAQLNLAWEAQGRRVAFRTRIGINTGEAIVGNIGSNDRMSYTVIGDEVNLVSRLEATNKFYGTSILLSEHTQQRVRAQFVTRLVDQLVAYGKSRPIRVYELLGRQGAVAPEPLAVVADYETAFAHYQQRDFGTAMALLERHPDDPPSRVLLSRCRRYLDHPPLAEWDGSFLFTSK</sequence>
<keyword evidence="1" id="KW-0812">Transmembrane</keyword>
<evidence type="ECO:0000259" key="2">
    <source>
        <dbReference type="PROSITE" id="PS50125"/>
    </source>
</evidence>
<dbReference type="Gene3D" id="3.30.70.1230">
    <property type="entry name" value="Nucleotide cyclase"/>
    <property type="match status" value="1"/>
</dbReference>
<keyword evidence="1" id="KW-0472">Membrane</keyword>
<accession>A0A4V1ABH2</accession>
<feature type="transmembrane region" description="Helical" evidence="1">
    <location>
        <begin position="209"/>
        <end position="230"/>
    </location>
</feature>
<evidence type="ECO:0000259" key="3">
    <source>
        <dbReference type="PROSITE" id="PS50885"/>
    </source>
</evidence>
<protein>
    <submittedName>
        <fullName evidence="4">Adenylate cyclase 2</fullName>
        <ecNumber evidence="4">4.6.1.1</ecNumber>
    </submittedName>
</protein>
<keyword evidence="1" id="KW-1133">Transmembrane helix</keyword>
<dbReference type="SMART" id="SM00044">
    <property type="entry name" value="CYCc"/>
    <property type="match status" value="1"/>
</dbReference>
<feature type="domain" description="HAMP" evidence="3">
    <location>
        <begin position="231"/>
        <end position="284"/>
    </location>
</feature>
<dbReference type="PANTHER" id="PTHR43081:SF1">
    <property type="entry name" value="ADENYLATE CYCLASE, TERMINAL-DIFFERENTIATION SPECIFIC"/>
    <property type="match status" value="1"/>
</dbReference>
<dbReference type="GO" id="GO:0004016">
    <property type="term" value="F:adenylate cyclase activity"/>
    <property type="evidence" value="ECO:0007669"/>
    <property type="project" value="UniProtKB-EC"/>
</dbReference>
<dbReference type="SUPFAM" id="SSF55073">
    <property type="entry name" value="Nucleotide cyclase"/>
    <property type="match status" value="1"/>
</dbReference>
<dbReference type="EMBL" id="CP037867">
    <property type="protein sequence ID" value="QBM27953.1"/>
    <property type="molecule type" value="Genomic_DNA"/>
</dbReference>
<keyword evidence="4" id="KW-0456">Lyase</keyword>
<dbReference type="GO" id="GO:0016020">
    <property type="term" value="C:membrane"/>
    <property type="evidence" value="ECO:0007669"/>
    <property type="project" value="InterPro"/>
</dbReference>
<evidence type="ECO:0000313" key="5">
    <source>
        <dbReference type="Proteomes" id="UP000293912"/>
    </source>
</evidence>
<dbReference type="AlphaFoldDB" id="A0A4V1ABH2"/>
<feature type="transmembrane region" description="Helical" evidence="1">
    <location>
        <begin position="20"/>
        <end position="47"/>
    </location>
</feature>
<dbReference type="CDD" id="cd18773">
    <property type="entry name" value="PDC1_HK_sensor"/>
    <property type="match status" value="1"/>
</dbReference>
<dbReference type="Pfam" id="PF00211">
    <property type="entry name" value="Guanylate_cyc"/>
    <property type="match status" value="1"/>
</dbReference>
<dbReference type="GO" id="GO:0035556">
    <property type="term" value="P:intracellular signal transduction"/>
    <property type="evidence" value="ECO:0007669"/>
    <property type="project" value="InterPro"/>
</dbReference>
<dbReference type="EC" id="4.6.1.1" evidence="4"/>
<evidence type="ECO:0000256" key="1">
    <source>
        <dbReference type="SAM" id="Phobius"/>
    </source>
</evidence>
<name>A0A4V1ABH2_HYDPS</name>